<organism evidence="4 5">
    <name type="scientific">Fictibacillus enclensis</name>
    <dbReference type="NCBI Taxonomy" id="1017270"/>
    <lineage>
        <taxon>Bacteria</taxon>
        <taxon>Bacillati</taxon>
        <taxon>Bacillota</taxon>
        <taxon>Bacilli</taxon>
        <taxon>Bacillales</taxon>
        <taxon>Fictibacillaceae</taxon>
        <taxon>Fictibacillus</taxon>
    </lineage>
</organism>
<evidence type="ECO:0000313" key="5">
    <source>
        <dbReference type="Proteomes" id="UP000054099"/>
    </source>
</evidence>
<accession>A0A0V8IM66</accession>
<feature type="domain" description="Isochorismatase-like" evidence="3">
    <location>
        <begin position="11"/>
        <end position="172"/>
    </location>
</feature>
<dbReference type="Proteomes" id="UP000054099">
    <property type="component" value="Unassembled WGS sequence"/>
</dbReference>
<dbReference type="Pfam" id="PF00857">
    <property type="entry name" value="Isochorismatase"/>
    <property type="match status" value="1"/>
</dbReference>
<dbReference type="PRINTS" id="PR01398">
    <property type="entry name" value="ISCHRISMTASE"/>
</dbReference>
<dbReference type="GO" id="GO:0008908">
    <property type="term" value="F:isochorismatase activity"/>
    <property type="evidence" value="ECO:0007669"/>
    <property type="project" value="InterPro"/>
</dbReference>
<dbReference type="PANTHER" id="PTHR43540">
    <property type="entry name" value="PEROXYUREIDOACRYLATE/UREIDOACRYLATE AMIDOHYDROLASE-RELATED"/>
    <property type="match status" value="1"/>
</dbReference>
<protein>
    <submittedName>
        <fullName evidence="4">Isochorismatase</fullName>
    </submittedName>
</protein>
<sequence length="200" mass="22680">MSSSPSYPPVALLIIDVINDFDFPEGEMLIEQSLPIAPHIANLKKRAKEKGIPVIYVNDNFGKWQSDKHKLVDYCLGERGKEFVEQLTPEEDDFFIIKPMHSAFFSTPLSTLLHDMKITSLIMTGLAGNICVLFSANDAFMRDFTLYIPEDCSASNIAEDNERAILLMKNTLSADITKENELDLEKIIKEAEENKKRTMF</sequence>
<evidence type="ECO:0000256" key="1">
    <source>
        <dbReference type="ARBA" id="ARBA00006336"/>
    </source>
</evidence>
<dbReference type="RefSeq" id="WP_061976025.1">
    <property type="nucleotide sequence ID" value="NZ_FMAV01000010.1"/>
</dbReference>
<dbReference type="InterPro" id="IPR016291">
    <property type="entry name" value="Isochorismatase"/>
</dbReference>
<dbReference type="EMBL" id="LNQN01000012">
    <property type="protein sequence ID" value="KSU75797.1"/>
    <property type="molecule type" value="Genomic_DNA"/>
</dbReference>
<keyword evidence="2" id="KW-0378">Hydrolase</keyword>
<evidence type="ECO:0000259" key="3">
    <source>
        <dbReference type="Pfam" id="PF00857"/>
    </source>
</evidence>
<dbReference type="Gene3D" id="3.40.50.850">
    <property type="entry name" value="Isochorismatase-like"/>
    <property type="match status" value="1"/>
</dbReference>
<comment type="similarity">
    <text evidence="1">Belongs to the isochorismatase family.</text>
</comment>
<keyword evidence="5" id="KW-1185">Reference proteome</keyword>
<comment type="caution">
    <text evidence="4">The sequence shown here is derived from an EMBL/GenBank/DDBJ whole genome shotgun (WGS) entry which is preliminary data.</text>
</comment>
<proteinExistence type="inferred from homology"/>
<dbReference type="InterPro" id="IPR036380">
    <property type="entry name" value="Isochorismatase-like_sf"/>
</dbReference>
<dbReference type="SUPFAM" id="SSF52499">
    <property type="entry name" value="Isochorismatase-like hydrolases"/>
    <property type="match status" value="1"/>
</dbReference>
<dbReference type="PANTHER" id="PTHR43540:SF6">
    <property type="entry name" value="ISOCHORISMATASE-LIKE DOMAIN-CONTAINING PROTEIN"/>
    <property type="match status" value="1"/>
</dbReference>
<name>A0A0V8IM66_9BACL</name>
<dbReference type="CDD" id="cd00431">
    <property type="entry name" value="cysteine_hydrolases"/>
    <property type="match status" value="1"/>
</dbReference>
<dbReference type="OrthoDB" id="4305745at2"/>
<gene>
    <name evidence="4" type="ORF">AS030_22690</name>
</gene>
<reference evidence="4 5" key="1">
    <citation type="journal article" date="2014" name="Antonie Van Leeuwenhoek">
        <title>Fictibacillus enclensis sp. nov., isolated from marine sediment.</title>
        <authorList>
            <person name="Dastager S.G."/>
            <person name="Mawlankar R."/>
            <person name="Srinivasan K."/>
            <person name="Tang S.K."/>
            <person name="Lee J.C."/>
            <person name="Ramana V.V."/>
            <person name="Shouche Y.S."/>
        </authorList>
    </citation>
    <scope>NUCLEOTIDE SEQUENCE [LARGE SCALE GENOMIC DNA]</scope>
    <source>
        <strain evidence="4 5">NIO-1003</strain>
    </source>
</reference>
<dbReference type="InterPro" id="IPR000868">
    <property type="entry name" value="Isochorismatase-like_dom"/>
</dbReference>
<evidence type="ECO:0000313" key="4">
    <source>
        <dbReference type="EMBL" id="KSU75797.1"/>
    </source>
</evidence>
<dbReference type="AlphaFoldDB" id="A0A0V8IM66"/>
<dbReference type="InterPro" id="IPR050272">
    <property type="entry name" value="Isochorismatase-like_hydrls"/>
</dbReference>
<evidence type="ECO:0000256" key="2">
    <source>
        <dbReference type="ARBA" id="ARBA00022801"/>
    </source>
</evidence>